<accession>A0A0E9X2B0</accession>
<dbReference type="EMBL" id="GBXM01012769">
    <property type="protein sequence ID" value="JAH95808.1"/>
    <property type="molecule type" value="Transcribed_RNA"/>
</dbReference>
<protein>
    <submittedName>
        <fullName evidence="1">Uncharacterized protein</fullName>
    </submittedName>
</protein>
<proteinExistence type="predicted"/>
<reference evidence="1" key="2">
    <citation type="journal article" date="2015" name="Fish Shellfish Immunol.">
        <title>Early steps in the European eel (Anguilla anguilla)-Vibrio vulnificus interaction in the gills: Role of the RtxA13 toxin.</title>
        <authorList>
            <person name="Callol A."/>
            <person name="Pajuelo D."/>
            <person name="Ebbesson L."/>
            <person name="Teles M."/>
            <person name="MacKenzie S."/>
            <person name="Amaro C."/>
        </authorList>
    </citation>
    <scope>NUCLEOTIDE SEQUENCE</scope>
</reference>
<dbReference type="AlphaFoldDB" id="A0A0E9X2B0"/>
<sequence length="72" mass="8323">MSVFSFRACAPCPETHVEQDNSRMICQMNFSGHHHWPPLETFHNRKHLDDGRLLSSGGKKIIKLFSLNFQNP</sequence>
<evidence type="ECO:0000313" key="1">
    <source>
        <dbReference type="EMBL" id="JAH95808.1"/>
    </source>
</evidence>
<organism evidence="1">
    <name type="scientific">Anguilla anguilla</name>
    <name type="common">European freshwater eel</name>
    <name type="synonym">Muraena anguilla</name>
    <dbReference type="NCBI Taxonomy" id="7936"/>
    <lineage>
        <taxon>Eukaryota</taxon>
        <taxon>Metazoa</taxon>
        <taxon>Chordata</taxon>
        <taxon>Craniata</taxon>
        <taxon>Vertebrata</taxon>
        <taxon>Euteleostomi</taxon>
        <taxon>Actinopterygii</taxon>
        <taxon>Neopterygii</taxon>
        <taxon>Teleostei</taxon>
        <taxon>Anguilliformes</taxon>
        <taxon>Anguillidae</taxon>
        <taxon>Anguilla</taxon>
    </lineage>
</organism>
<name>A0A0E9X2B0_ANGAN</name>
<reference evidence="1" key="1">
    <citation type="submission" date="2014-11" db="EMBL/GenBank/DDBJ databases">
        <authorList>
            <person name="Amaro Gonzalez C."/>
        </authorList>
    </citation>
    <scope>NUCLEOTIDE SEQUENCE</scope>
</reference>